<dbReference type="AlphaFoldDB" id="A0A081G040"/>
<keyword evidence="4" id="KW-1133">Transmembrane helix</keyword>
<dbReference type="SUPFAM" id="SSF63380">
    <property type="entry name" value="Riboflavin synthase domain-like"/>
    <property type="match status" value="1"/>
</dbReference>
<dbReference type="InterPro" id="IPR029039">
    <property type="entry name" value="Flavoprotein-like_sf"/>
</dbReference>
<dbReference type="GO" id="GO:0050667">
    <property type="term" value="P:homocysteine metabolic process"/>
    <property type="evidence" value="ECO:0007669"/>
    <property type="project" value="TreeGrafter"/>
</dbReference>
<dbReference type="PROSITE" id="PS50902">
    <property type="entry name" value="FLAVODOXIN_LIKE"/>
    <property type="match status" value="1"/>
</dbReference>
<dbReference type="InterPro" id="IPR039261">
    <property type="entry name" value="FNR_nucleotide-bd"/>
</dbReference>
<dbReference type="InterPro" id="IPR001709">
    <property type="entry name" value="Flavoprot_Pyr_Nucl_cyt_Rdtase"/>
</dbReference>
<evidence type="ECO:0000256" key="2">
    <source>
        <dbReference type="ARBA" id="ARBA00022643"/>
    </source>
</evidence>
<dbReference type="PATRIC" id="fig|1232683.4.peg.1370"/>
<dbReference type="PANTHER" id="PTHR19384:SF17">
    <property type="entry name" value="NADPH--CYTOCHROME P450 REDUCTASE"/>
    <property type="match status" value="1"/>
</dbReference>
<keyword evidence="1" id="KW-0285">Flavoprotein</keyword>
<dbReference type="Gene3D" id="3.40.50.80">
    <property type="entry name" value="Nucleotide-binding domain of ferredoxin-NADP reductase (FNR) module"/>
    <property type="match status" value="1"/>
</dbReference>
<dbReference type="GO" id="GO:0030586">
    <property type="term" value="F:[methionine synthase] reductase (NADPH) activity"/>
    <property type="evidence" value="ECO:0007669"/>
    <property type="project" value="TreeGrafter"/>
</dbReference>
<dbReference type="STRING" id="1232683.ADIMK_1391"/>
<dbReference type="Pfam" id="PF03929">
    <property type="entry name" value="PepSY_TM"/>
    <property type="match status" value="1"/>
</dbReference>
<evidence type="ECO:0000256" key="4">
    <source>
        <dbReference type="SAM" id="Phobius"/>
    </source>
</evidence>
<feature type="transmembrane region" description="Helical" evidence="4">
    <location>
        <begin position="28"/>
        <end position="49"/>
    </location>
</feature>
<dbReference type="InterPro" id="IPR017927">
    <property type="entry name" value="FAD-bd_FR_type"/>
</dbReference>
<dbReference type="GO" id="GO:0009086">
    <property type="term" value="P:methionine biosynthetic process"/>
    <property type="evidence" value="ECO:0007669"/>
    <property type="project" value="TreeGrafter"/>
</dbReference>
<dbReference type="eggNOG" id="COG0369">
    <property type="taxonomic scope" value="Bacteria"/>
</dbReference>
<dbReference type="PRINTS" id="PR00371">
    <property type="entry name" value="FPNCR"/>
</dbReference>
<keyword evidence="8" id="KW-1185">Reference proteome</keyword>
<reference evidence="7 8" key="1">
    <citation type="submission" date="2014-04" db="EMBL/GenBank/DDBJ databases">
        <title>Marinobacterium kochiensis sp. nov., isolated from sediment sample collected from Kochi backwaters in Kerala, India.</title>
        <authorList>
            <person name="Singh A."/>
            <person name="Pinnaka A.K."/>
        </authorList>
    </citation>
    <scope>NUCLEOTIDE SEQUENCE [LARGE SCALE GENOMIC DNA]</scope>
    <source>
        <strain evidence="7 8">AK27</strain>
    </source>
</reference>
<dbReference type="Pfam" id="PF00258">
    <property type="entry name" value="Flavodoxin_1"/>
    <property type="match status" value="1"/>
</dbReference>
<dbReference type="PANTHER" id="PTHR19384">
    <property type="entry name" value="NITRIC OXIDE SYNTHASE-RELATED"/>
    <property type="match status" value="1"/>
</dbReference>
<dbReference type="Proteomes" id="UP000028252">
    <property type="component" value="Unassembled WGS sequence"/>
</dbReference>
<feature type="domain" description="Flavodoxin-like" evidence="5">
    <location>
        <begin position="315"/>
        <end position="450"/>
    </location>
</feature>
<dbReference type="InterPro" id="IPR017938">
    <property type="entry name" value="Riboflavin_synthase-like_b-brl"/>
</dbReference>
<proteinExistence type="predicted"/>
<dbReference type="Gene3D" id="3.40.50.360">
    <property type="match status" value="1"/>
</dbReference>
<dbReference type="EC" id="1.6.2.4" evidence="3"/>
<keyword evidence="2" id="KW-0288">FMN</keyword>
<dbReference type="SUPFAM" id="SSF52218">
    <property type="entry name" value="Flavoproteins"/>
    <property type="match status" value="1"/>
</dbReference>
<dbReference type="EMBL" id="JMQN01000018">
    <property type="protein sequence ID" value="KEA64145.1"/>
    <property type="molecule type" value="Genomic_DNA"/>
</dbReference>
<keyword evidence="4" id="KW-0812">Transmembrane</keyword>
<dbReference type="PROSITE" id="PS51384">
    <property type="entry name" value="FAD_FR"/>
    <property type="match status" value="1"/>
</dbReference>
<evidence type="ECO:0000313" key="7">
    <source>
        <dbReference type="EMBL" id="KEA64145.1"/>
    </source>
</evidence>
<dbReference type="GO" id="GO:0010181">
    <property type="term" value="F:FMN binding"/>
    <property type="evidence" value="ECO:0007669"/>
    <property type="project" value="InterPro"/>
</dbReference>
<evidence type="ECO:0000313" key="8">
    <source>
        <dbReference type="Proteomes" id="UP000028252"/>
    </source>
</evidence>
<dbReference type="InterPro" id="IPR005625">
    <property type="entry name" value="PepSY-ass_TM"/>
</dbReference>
<evidence type="ECO:0000256" key="1">
    <source>
        <dbReference type="ARBA" id="ARBA00022630"/>
    </source>
</evidence>
<keyword evidence="4" id="KW-0472">Membrane</keyword>
<evidence type="ECO:0000259" key="5">
    <source>
        <dbReference type="PROSITE" id="PS50902"/>
    </source>
</evidence>
<evidence type="ECO:0000256" key="3">
    <source>
        <dbReference type="ARBA" id="ARBA00023797"/>
    </source>
</evidence>
<sequence length="732" mass="79676">MVAKEAETILPDGREYTMRRSLLTLHRWIALIATPLFLLITLTGVILAFRPILADLGSSASVYSVPTEQVAALVERLPGNAIRDIQTLDENSVRVSGVGDYALDSGALIGDGSDPLQSFFGTVQNLHKSLLLRADWLTQTLTYLMLGVILAGVFLGLPRIRNTLIGWHQMLAWGLLPLLILIPFTAVLMTLHIGAPELPIKPGGGRVDMQQALARVSEYPGGEHLVAIRGFKGGSMLVTLAEGRLVVTADAITPLSDEPYWPKELHEGTWAGAWSGSLNAIGGLVLVGLTLTGALSWIRRTRGNQLQLREREATTLVAFASQTGRALALAQDTRQLLQQAGEKVDLMPLGNLGAADLAAYRQILLLVSTTGEGDTPDSLRGWADTLRGEDMSEVRFSLLALGDRGYSHFCGGGHQVRDILLECGALELTEPVEADGDPAEYWQQWLSTLSPVIGLSLVVIPDGGGCEACTATLIERSRLEQGNDGGESYAIRLSVPEHLSFSPGDLLSVKLAEGGERLYSIGSSSQVTPGEIQLTVGLLRYVDDQGQEQLGRGSSEVCLNWQPGSEHAVSIRHHPGFNPPEDESTPVVLVATGCGIAPFLGFIEQRAAAGPNRGPIWLVFGNRYREQDYFYRDYLQRQVEAGVIQQIDTLFSRDGERQRYVTERLVERGEQLLEWLFQGGRLYACGRASTLGYSFDQALRRILSDAGLSPEQVASTLDEWSRNGVVKRDFFG</sequence>
<dbReference type="OrthoDB" id="9816402at2"/>
<dbReference type="Pfam" id="PF00175">
    <property type="entry name" value="NAD_binding_1"/>
    <property type="match status" value="1"/>
</dbReference>
<feature type="transmembrane region" description="Helical" evidence="4">
    <location>
        <begin position="170"/>
        <end position="193"/>
    </location>
</feature>
<evidence type="ECO:0000259" key="6">
    <source>
        <dbReference type="PROSITE" id="PS51384"/>
    </source>
</evidence>
<organism evidence="7 8">
    <name type="scientific">Marinobacterium lacunae</name>
    <dbReference type="NCBI Taxonomy" id="1232683"/>
    <lineage>
        <taxon>Bacteria</taxon>
        <taxon>Pseudomonadati</taxon>
        <taxon>Pseudomonadota</taxon>
        <taxon>Gammaproteobacteria</taxon>
        <taxon>Oceanospirillales</taxon>
        <taxon>Oceanospirillaceae</taxon>
        <taxon>Marinobacterium</taxon>
    </lineage>
</organism>
<dbReference type="eggNOG" id="COG3182">
    <property type="taxonomic scope" value="Bacteria"/>
</dbReference>
<dbReference type="GO" id="GO:0050660">
    <property type="term" value="F:flavin adenine dinucleotide binding"/>
    <property type="evidence" value="ECO:0007669"/>
    <property type="project" value="TreeGrafter"/>
</dbReference>
<accession>A0A081G040</accession>
<gene>
    <name evidence="7" type="ORF">ADIMK_1391</name>
</gene>
<dbReference type="GO" id="GO:0005829">
    <property type="term" value="C:cytosol"/>
    <property type="evidence" value="ECO:0007669"/>
    <property type="project" value="TreeGrafter"/>
</dbReference>
<dbReference type="Gene3D" id="2.40.30.10">
    <property type="entry name" value="Translation factors"/>
    <property type="match status" value="1"/>
</dbReference>
<name>A0A081G040_9GAMM</name>
<dbReference type="InterPro" id="IPR001433">
    <property type="entry name" value="OxRdtase_FAD/NAD-bd"/>
</dbReference>
<protein>
    <recommendedName>
        <fullName evidence="3">NADPH--hemoprotein reductase</fullName>
        <ecNumber evidence="3">1.6.2.4</ecNumber>
    </recommendedName>
</protein>
<feature type="domain" description="FAD-binding FR-type" evidence="6">
    <location>
        <begin position="466"/>
        <end position="580"/>
    </location>
</feature>
<comment type="caution">
    <text evidence="7">The sequence shown here is derived from an EMBL/GenBank/DDBJ whole genome shotgun (WGS) entry which is preliminary data.</text>
</comment>
<dbReference type="SUPFAM" id="SSF52343">
    <property type="entry name" value="Ferredoxin reductase-like, C-terminal NADP-linked domain"/>
    <property type="match status" value="1"/>
</dbReference>
<dbReference type="InterPro" id="IPR008254">
    <property type="entry name" value="Flavodoxin/NO_synth"/>
</dbReference>
<feature type="transmembrane region" description="Helical" evidence="4">
    <location>
        <begin position="136"/>
        <end position="158"/>
    </location>
</feature>